<dbReference type="SUPFAM" id="SSF51735">
    <property type="entry name" value="NAD(P)-binding Rossmann-fold domains"/>
    <property type="match status" value="1"/>
</dbReference>
<dbReference type="AlphaFoldDB" id="A0A1U9NQM4"/>
<dbReference type="InterPro" id="IPR050463">
    <property type="entry name" value="Gfo/Idh/MocA_oxidrdct_glycsds"/>
</dbReference>
<dbReference type="Gene3D" id="3.30.360.10">
    <property type="entry name" value="Dihydrodipicolinate Reductase, domain 2"/>
    <property type="match status" value="1"/>
</dbReference>
<dbReference type="InterPro" id="IPR010496">
    <property type="entry name" value="AL/BT2_dom"/>
</dbReference>
<protein>
    <submittedName>
        <fullName evidence="2">Endo-1,4-beta-xylanase B</fullName>
        <ecNumber evidence="2">3.2.1.8</ecNumber>
    </submittedName>
</protein>
<dbReference type="InterPro" id="IPR036291">
    <property type="entry name" value="NAD(P)-bd_dom_sf"/>
</dbReference>
<name>A0A1U9NQM4_9BACT</name>
<keyword evidence="2" id="KW-0326">Glycosidase</keyword>
<dbReference type="GO" id="GO:0030246">
    <property type="term" value="F:carbohydrate binding"/>
    <property type="evidence" value="ECO:0007669"/>
    <property type="project" value="InterPro"/>
</dbReference>
<keyword evidence="2" id="KW-0119">Carbohydrate metabolism</keyword>
<dbReference type="InterPro" id="IPR008979">
    <property type="entry name" value="Galactose-bd-like_sf"/>
</dbReference>
<dbReference type="Pfam" id="PF06439">
    <property type="entry name" value="3keto-disac_hyd"/>
    <property type="match status" value="1"/>
</dbReference>
<dbReference type="GO" id="GO:0031176">
    <property type="term" value="F:endo-1,4-beta-xylanase activity"/>
    <property type="evidence" value="ECO:0007669"/>
    <property type="project" value="UniProtKB-EC"/>
</dbReference>
<accession>A0A1U9NQM4</accession>
<dbReference type="SUPFAM" id="SSF49785">
    <property type="entry name" value="Galactose-binding domain-like"/>
    <property type="match status" value="1"/>
</dbReference>
<dbReference type="InterPro" id="IPR005084">
    <property type="entry name" value="CBM6"/>
</dbReference>
<dbReference type="KEGG" id="alus:STSP2_03438"/>
<dbReference type="Gene3D" id="3.40.50.720">
    <property type="entry name" value="NAD(P)-binding Rossmann-like Domain"/>
    <property type="match status" value="1"/>
</dbReference>
<keyword evidence="2" id="KW-0624">Polysaccharide degradation</keyword>
<dbReference type="STRING" id="1936003.STSP2_03438"/>
<organism evidence="2 3">
    <name type="scientific">Anaerohalosphaera lusitana</name>
    <dbReference type="NCBI Taxonomy" id="1936003"/>
    <lineage>
        <taxon>Bacteria</taxon>
        <taxon>Pseudomonadati</taxon>
        <taxon>Planctomycetota</taxon>
        <taxon>Phycisphaerae</taxon>
        <taxon>Sedimentisphaerales</taxon>
        <taxon>Anaerohalosphaeraceae</taxon>
        <taxon>Anaerohalosphaera</taxon>
    </lineage>
</organism>
<dbReference type="Gene3D" id="2.60.120.260">
    <property type="entry name" value="Galactose-binding domain-like"/>
    <property type="match status" value="1"/>
</dbReference>
<dbReference type="InterPro" id="IPR043906">
    <property type="entry name" value="Gfo/Idh/MocA_OxRdtase_bact_C"/>
</dbReference>
<dbReference type="PANTHER" id="PTHR43818:SF3">
    <property type="entry name" value="OXIDOREDUCTASE-RELATED"/>
    <property type="match status" value="1"/>
</dbReference>
<dbReference type="PANTHER" id="PTHR43818">
    <property type="entry name" value="BCDNA.GH03377"/>
    <property type="match status" value="1"/>
</dbReference>
<evidence type="ECO:0000313" key="3">
    <source>
        <dbReference type="Proteomes" id="UP000189674"/>
    </source>
</evidence>
<keyword evidence="2" id="KW-0378">Hydrolase</keyword>
<dbReference type="EMBL" id="CP019791">
    <property type="protein sequence ID" value="AQT70232.1"/>
    <property type="molecule type" value="Genomic_DNA"/>
</dbReference>
<dbReference type="Pfam" id="PF01408">
    <property type="entry name" value="GFO_IDH_MocA"/>
    <property type="match status" value="1"/>
</dbReference>
<dbReference type="PROSITE" id="PS51175">
    <property type="entry name" value="CBM6"/>
    <property type="match status" value="1"/>
</dbReference>
<gene>
    <name evidence="2" type="primary">xynB</name>
    <name evidence="2" type="ORF">STSP2_03438</name>
</gene>
<reference evidence="3" key="1">
    <citation type="submission" date="2017-02" db="EMBL/GenBank/DDBJ databases">
        <title>Comparative genomics and description of representatives of a novel lineage of planctomycetes thriving in anoxic sediments.</title>
        <authorList>
            <person name="Spring S."/>
            <person name="Bunk B."/>
            <person name="Sproer C."/>
        </authorList>
    </citation>
    <scope>NUCLEOTIDE SEQUENCE [LARGE SCALE GENOMIC DNA]</scope>
    <source>
        <strain evidence="3">ST-NAGAB-D1</strain>
    </source>
</reference>
<dbReference type="Proteomes" id="UP000189674">
    <property type="component" value="Chromosome"/>
</dbReference>
<keyword evidence="2" id="KW-0858">Xylan degradation</keyword>
<dbReference type="Pfam" id="PF19051">
    <property type="entry name" value="GFO_IDH_MocA_C2"/>
    <property type="match status" value="1"/>
</dbReference>
<evidence type="ECO:0000259" key="1">
    <source>
        <dbReference type="PROSITE" id="PS51175"/>
    </source>
</evidence>
<feature type="domain" description="CBM6" evidence="1">
    <location>
        <begin position="707"/>
        <end position="828"/>
    </location>
</feature>
<sequence>MYQSAKSHRQGSSRRDFIKSVLYASPLVMLGSDFVFGERTIEPLFEPKKIRPGKKIRAAQVGVFHRGGQVLDSFKRYGQQVEFKAFADVLFTDPDSKMRGFEGVPCYRDYREMMEEMHDEIDAVIVCTPDHSHFPAVAHAMLLGKHVYVEKPLAQNAYECRLLEKLAKSTGVVTQLGNQGHSGAGTFQFGDWVDAGLIKNVKKIDAWMVKSRRWHGWTITEYPDVVPPVGYDWDQWLSRRPFRPHSERMTGGNWRCWYEFGCGCMGDWGAHILDAIHRYLKLGQPYEVTTETYGESDLYYPQGSVITFKFKQREGMPPLELRWFDGQGHYPDKIPAGYKDKMGNVGSLIYSEDFTIRGHSHGARYEIIDEAKAEAVKKSGKQPPFRKNLSNHYKNFLNACQGIEEANSRFEVGAPLSEMLCLGCVGQKYPGTLKYDAKTMTITNNAEANKMLRGPEVRDIWDAYDKGKPAKSKKSLIKRPGQAKWEGLVDDGMSKWQNPYEWGEYEVVDGEVHLTSDKGKWFLLTDKEYANFVFEAEIKMPVKKGNSGFLFRCQKKKNKAWGYQAEVDTSDRKWSGGLYDEGRRRWFVSPNRDHASGKEQQESIAAFRKRAGDCFKQGQWNKYRIECMGPNIKIYVNDVLTTDVQDQWDIAGYIGLQHHGEKGLTYKFRNVRIKDLGAGGEVYYPHREEAARRAAASGAVENTLPGDVYEAESVVLGGGTKVADNQKGYQGKGFADFGGAGSFAHFDNVLADKTGTFKLTFRYAASDNNRACNLVVNGKKVGVVKFPSTNDWTTWKTLDVNAKLEKGGNSIKVVAIKSGPNLDAMAVNKA</sequence>
<dbReference type="GO" id="GO:0000166">
    <property type="term" value="F:nucleotide binding"/>
    <property type="evidence" value="ECO:0007669"/>
    <property type="project" value="InterPro"/>
</dbReference>
<dbReference type="EC" id="3.2.1.8" evidence="2"/>
<dbReference type="Gene3D" id="2.60.120.560">
    <property type="entry name" value="Exo-inulinase, domain 1"/>
    <property type="match status" value="1"/>
</dbReference>
<evidence type="ECO:0000313" key="2">
    <source>
        <dbReference type="EMBL" id="AQT70232.1"/>
    </source>
</evidence>
<dbReference type="OrthoDB" id="255433at2"/>
<proteinExistence type="predicted"/>
<dbReference type="InterPro" id="IPR000683">
    <property type="entry name" value="Gfo/Idh/MocA-like_OxRdtase_N"/>
</dbReference>
<dbReference type="SUPFAM" id="SSF55347">
    <property type="entry name" value="Glyceraldehyde-3-phosphate dehydrogenase-like, C-terminal domain"/>
    <property type="match status" value="1"/>
</dbReference>
<keyword evidence="3" id="KW-1185">Reference proteome</keyword>
<dbReference type="Pfam" id="PF16990">
    <property type="entry name" value="CBM_35"/>
    <property type="match status" value="1"/>
</dbReference>
<dbReference type="GO" id="GO:0045493">
    <property type="term" value="P:xylan catabolic process"/>
    <property type="evidence" value="ECO:0007669"/>
    <property type="project" value="UniProtKB-KW"/>
</dbReference>
<dbReference type="RefSeq" id="WP_146663834.1">
    <property type="nucleotide sequence ID" value="NZ_CP019791.1"/>
</dbReference>